<dbReference type="Proteomes" id="UP000199163">
    <property type="component" value="Unassembled WGS sequence"/>
</dbReference>
<proteinExistence type="predicted"/>
<dbReference type="InterPro" id="IPR051309">
    <property type="entry name" value="ABCF_ATPase"/>
</dbReference>
<dbReference type="PANTHER" id="PTHR42855">
    <property type="entry name" value="ABC TRANSPORTER ATP-BINDING SUBUNIT"/>
    <property type="match status" value="1"/>
</dbReference>
<keyword evidence="4" id="KW-0175">Coiled coil</keyword>
<dbReference type="GO" id="GO:0003677">
    <property type="term" value="F:DNA binding"/>
    <property type="evidence" value="ECO:0007669"/>
    <property type="project" value="InterPro"/>
</dbReference>
<dbReference type="PANTHER" id="PTHR42855:SF1">
    <property type="entry name" value="ABC TRANSPORTER DOMAIN-CONTAINING PROTEIN"/>
    <property type="match status" value="1"/>
</dbReference>
<dbReference type="GO" id="GO:0016887">
    <property type="term" value="F:ATP hydrolysis activity"/>
    <property type="evidence" value="ECO:0007669"/>
    <property type="project" value="InterPro"/>
</dbReference>
<dbReference type="InterPro" id="IPR032781">
    <property type="entry name" value="ABC_tran_Xtn"/>
</dbReference>
<dbReference type="OrthoDB" id="9760950at2"/>
<dbReference type="InterPro" id="IPR003593">
    <property type="entry name" value="AAA+_ATPase"/>
</dbReference>
<evidence type="ECO:0000256" key="3">
    <source>
        <dbReference type="ARBA" id="ARBA00022840"/>
    </source>
</evidence>
<dbReference type="InterPro" id="IPR032524">
    <property type="entry name" value="ABC_tran_C"/>
</dbReference>
<keyword evidence="2" id="KW-0547">Nucleotide-binding</keyword>
<dbReference type="InterPro" id="IPR003439">
    <property type="entry name" value="ABC_transporter-like_ATP-bd"/>
</dbReference>
<evidence type="ECO:0000256" key="5">
    <source>
        <dbReference type="SAM" id="MobiDB-lite"/>
    </source>
</evidence>
<dbReference type="Pfam" id="PF16326">
    <property type="entry name" value="ABC_tran_CTD"/>
    <property type="match status" value="1"/>
</dbReference>
<dbReference type="PROSITE" id="PS50893">
    <property type="entry name" value="ABC_TRANSPORTER_2"/>
    <property type="match status" value="2"/>
</dbReference>
<feature type="coiled-coil region" evidence="4">
    <location>
        <begin position="243"/>
        <end position="270"/>
    </location>
</feature>
<dbReference type="FunFam" id="3.40.50.300:FF:000011">
    <property type="entry name" value="Putative ABC transporter ATP-binding component"/>
    <property type="match status" value="1"/>
</dbReference>
<gene>
    <name evidence="7" type="ORF">SAMN05192534_10566</name>
</gene>
<evidence type="ECO:0000256" key="1">
    <source>
        <dbReference type="ARBA" id="ARBA00022737"/>
    </source>
</evidence>
<reference evidence="7 8" key="1">
    <citation type="submission" date="2016-10" db="EMBL/GenBank/DDBJ databases">
        <authorList>
            <person name="de Groot N.N."/>
        </authorList>
    </citation>
    <scope>NUCLEOTIDE SEQUENCE [LARGE SCALE GENOMIC DNA]</scope>
    <source>
        <strain evidence="7 8">DSM 21632</strain>
    </source>
</reference>
<protein>
    <submittedName>
        <fullName evidence="7">ATP-binding cassette, subfamily F, uup</fullName>
    </submittedName>
</protein>
<feature type="region of interest" description="Disordered" evidence="5">
    <location>
        <begin position="534"/>
        <end position="556"/>
    </location>
</feature>
<dbReference type="Gene3D" id="3.40.50.300">
    <property type="entry name" value="P-loop containing nucleotide triphosphate hydrolases"/>
    <property type="match status" value="2"/>
</dbReference>
<dbReference type="STRING" id="568899.SAMN05192534_10566"/>
<feature type="domain" description="ABC transporter" evidence="6">
    <location>
        <begin position="4"/>
        <end position="255"/>
    </location>
</feature>
<keyword evidence="8" id="KW-1185">Reference proteome</keyword>
<organism evidence="7 8">
    <name type="scientific">Alteribacillus persepolensis</name>
    <dbReference type="NCBI Taxonomy" id="568899"/>
    <lineage>
        <taxon>Bacteria</taxon>
        <taxon>Bacillati</taxon>
        <taxon>Bacillota</taxon>
        <taxon>Bacilli</taxon>
        <taxon>Bacillales</taxon>
        <taxon>Bacillaceae</taxon>
        <taxon>Alteribacillus</taxon>
    </lineage>
</organism>
<evidence type="ECO:0000256" key="2">
    <source>
        <dbReference type="ARBA" id="ARBA00022741"/>
    </source>
</evidence>
<dbReference type="GO" id="GO:0005524">
    <property type="term" value="F:ATP binding"/>
    <property type="evidence" value="ECO:0007669"/>
    <property type="project" value="UniProtKB-KW"/>
</dbReference>
<dbReference type="CDD" id="cd03221">
    <property type="entry name" value="ABCF_EF-3"/>
    <property type="match status" value="2"/>
</dbReference>
<dbReference type="Gene3D" id="1.10.287.380">
    <property type="entry name" value="Valyl-tRNA synthetase, C-terminal domain"/>
    <property type="match status" value="1"/>
</dbReference>
<dbReference type="InterPro" id="IPR027417">
    <property type="entry name" value="P-loop_NTPase"/>
</dbReference>
<dbReference type="Pfam" id="PF00005">
    <property type="entry name" value="ABC_tran"/>
    <property type="match status" value="2"/>
</dbReference>
<evidence type="ECO:0000256" key="4">
    <source>
        <dbReference type="SAM" id="Coils"/>
    </source>
</evidence>
<dbReference type="EMBL" id="FNDK01000005">
    <property type="protein sequence ID" value="SDH40562.1"/>
    <property type="molecule type" value="Genomic_DNA"/>
</dbReference>
<feature type="coiled-coil region" evidence="4">
    <location>
        <begin position="563"/>
        <end position="614"/>
    </location>
</feature>
<dbReference type="RefSeq" id="WP_091272148.1">
    <property type="nucleotide sequence ID" value="NZ_FNDK01000005.1"/>
</dbReference>
<sequence length="628" mass="72568">MSLLRAEQLYKTYGDKTLFEHISFVIEERDRIGLIGVNGTGKSTLLKILAKEDSAEEGELYHANAFKIEYLPQEPELDEHLSVLEQIYYGESTIMKTMRHYEKTLQELEQHPENAKLQEKLLDAQQQMDENEAWAANTAAKQVLTKLGITDFSKQVSELSGGQKKRTAIAKALIQPADLLVMDEPTNHLDHESIEWLESYLSVYQGAFIVVTHDRYFLNRVTNRIYEIDQGNLYTYEGNYELFLEKKAEREALEEQAEVKRKNILRTELEWLRRMPKARGTKQKARVERVKNLKEMKGPEKREDVDFAVGSVRLGKKVLEVENISKAYDSHVLFSSFSYLVTPGERLGIIGPNGSGKTTLLNILAGKERPDTGEVETGETVRIGYYSQEHEDMDVNQRVIEYIRDIKEVVVTTDGKELTAEQMLERFLFPRAMQWNYIYRLSGGERRRLYLLGVLMREPNVLFLDEPTNDLDTQTLSVLENYLVHFPGVVITVSHDRYFLDKVVGSLLVFSSHDSIERFQGGYSDYLDAVRDQNQKAQAVPENSTPKSKRAKKKMSYKEQQEWNGIEDKIADLEQKKEEIEEKIAEAGSDFEKAQQWMEEQQTVEKELDEAIQRWTELSVLVEEMQTD</sequence>
<dbReference type="Pfam" id="PF12848">
    <property type="entry name" value="ABC_tran_Xtn"/>
    <property type="match status" value="1"/>
</dbReference>
<dbReference type="FunFam" id="3.40.50.300:FF:000309">
    <property type="entry name" value="ABC transporter ATP-binding protein"/>
    <property type="match status" value="1"/>
</dbReference>
<accession>A0A1G8C591</accession>
<keyword evidence="3 7" id="KW-0067">ATP-binding</keyword>
<dbReference type="AlphaFoldDB" id="A0A1G8C591"/>
<dbReference type="SUPFAM" id="SSF52540">
    <property type="entry name" value="P-loop containing nucleoside triphosphate hydrolases"/>
    <property type="match status" value="2"/>
</dbReference>
<feature type="domain" description="ABC transporter" evidence="6">
    <location>
        <begin position="319"/>
        <end position="557"/>
    </location>
</feature>
<evidence type="ECO:0000259" key="6">
    <source>
        <dbReference type="PROSITE" id="PS50893"/>
    </source>
</evidence>
<keyword evidence="1" id="KW-0677">Repeat</keyword>
<name>A0A1G8C591_9BACI</name>
<dbReference type="SMART" id="SM00382">
    <property type="entry name" value="AAA"/>
    <property type="match status" value="2"/>
</dbReference>
<evidence type="ECO:0000313" key="7">
    <source>
        <dbReference type="EMBL" id="SDH40562.1"/>
    </source>
</evidence>
<evidence type="ECO:0000313" key="8">
    <source>
        <dbReference type="Proteomes" id="UP000199163"/>
    </source>
</evidence>
<dbReference type="InterPro" id="IPR037118">
    <property type="entry name" value="Val-tRNA_synth_C_sf"/>
</dbReference>